<dbReference type="Gene3D" id="3.40.50.1010">
    <property type="entry name" value="5'-nuclease"/>
    <property type="match status" value="1"/>
</dbReference>
<dbReference type="GO" id="GO:0003677">
    <property type="term" value="F:DNA binding"/>
    <property type="evidence" value="ECO:0007669"/>
    <property type="project" value="InterPro"/>
</dbReference>
<gene>
    <name evidence="2" type="ORF">UFOVP345_15</name>
</gene>
<dbReference type="PANTHER" id="PTHR42646">
    <property type="entry name" value="FLAP ENDONUCLEASE XNI"/>
    <property type="match status" value="1"/>
</dbReference>
<keyword evidence="2" id="KW-0378">Hydrolase</keyword>
<reference evidence="2" key="1">
    <citation type="submission" date="2020-04" db="EMBL/GenBank/DDBJ databases">
        <authorList>
            <person name="Chiriac C."/>
            <person name="Salcher M."/>
            <person name="Ghai R."/>
            <person name="Kavagutti S V."/>
        </authorList>
    </citation>
    <scope>NUCLEOTIDE SEQUENCE</scope>
</reference>
<dbReference type="GO" id="GO:0033567">
    <property type="term" value="P:DNA replication, Okazaki fragment processing"/>
    <property type="evidence" value="ECO:0007669"/>
    <property type="project" value="InterPro"/>
</dbReference>
<evidence type="ECO:0000313" key="2">
    <source>
        <dbReference type="EMBL" id="CAB4139052.1"/>
    </source>
</evidence>
<organism evidence="2">
    <name type="scientific">uncultured Caudovirales phage</name>
    <dbReference type="NCBI Taxonomy" id="2100421"/>
    <lineage>
        <taxon>Viruses</taxon>
        <taxon>Duplodnaviria</taxon>
        <taxon>Heunggongvirae</taxon>
        <taxon>Uroviricota</taxon>
        <taxon>Caudoviricetes</taxon>
        <taxon>Peduoviridae</taxon>
        <taxon>Maltschvirus</taxon>
        <taxon>Maltschvirus maltsch</taxon>
    </lineage>
</organism>
<dbReference type="SUPFAM" id="SSF47807">
    <property type="entry name" value="5' to 3' exonuclease, C-terminal subdomain"/>
    <property type="match status" value="1"/>
</dbReference>
<dbReference type="Pfam" id="PF02739">
    <property type="entry name" value="5_3_exonuc_N"/>
    <property type="match status" value="1"/>
</dbReference>
<name>A0A6J5LYT8_9CAUD</name>
<protein>
    <submittedName>
        <fullName evidence="2">Exonuclease</fullName>
    </submittedName>
</protein>
<keyword evidence="2" id="KW-0540">Nuclease</keyword>
<dbReference type="SUPFAM" id="SSF88723">
    <property type="entry name" value="PIN domain-like"/>
    <property type="match status" value="1"/>
</dbReference>
<dbReference type="InterPro" id="IPR020046">
    <property type="entry name" value="5-3_exonucl_a-hlix_arch_N"/>
</dbReference>
<dbReference type="GO" id="GO:0004527">
    <property type="term" value="F:exonuclease activity"/>
    <property type="evidence" value="ECO:0007669"/>
    <property type="project" value="UniProtKB-KW"/>
</dbReference>
<dbReference type="EMBL" id="LR796353">
    <property type="protein sequence ID" value="CAB4139052.1"/>
    <property type="molecule type" value="Genomic_DNA"/>
</dbReference>
<proteinExistence type="predicted"/>
<feature type="domain" description="5'-3' exonuclease alpha-helical arch N-terminal" evidence="1">
    <location>
        <begin position="9"/>
        <end position="149"/>
    </location>
</feature>
<sequence length="257" mass="28007">MPRSTKGPALLVDGDITAHRSCEANTTSAAADAQGDLWTYVTDVRAATERFREDIAATAKELGCVEVYIAFSTHPNWRHSVLPSYKSNRKGSMKPPGYKALKDAVREISDYTVVEKPGLEGDDILGILATHPDLVETKERIVWSDDKDLRGIPGTLYRGSAAFPVEITEDEADLFHLTQALSGDVTDGYKGCPGIGAVTAARMLGGVEPRNRWGVVVGAYKKAGLTEDDALAQARVARILRATDYDFTKREPILWTP</sequence>
<dbReference type="PANTHER" id="PTHR42646:SF2">
    <property type="entry name" value="5'-3' EXONUCLEASE FAMILY PROTEIN"/>
    <property type="match status" value="1"/>
</dbReference>
<dbReference type="Gene3D" id="1.10.150.20">
    <property type="entry name" value="5' to 3' exonuclease, C-terminal subdomain"/>
    <property type="match status" value="1"/>
</dbReference>
<dbReference type="InterPro" id="IPR038969">
    <property type="entry name" value="FEN"/>
</dbReference>
<dbReference type="GO" id="GO:0017108">
    <property type="term" value="F:5'-flap endonuclease activity"/>
    <property type="evidence" value="ECO:0007669"/>
    <property type="project" value="InterPro"/>
</dbReference>
<keyword evidence="2" id="KW-0269">Exonuclease</keyword>
<evidence type="ECO:0000259" key="1">
    <source>
        <dbReference type="Pfam" id="PF02739"/>
    </source>
</evidence>
<accession>A0A6J5LYT8</accession>
<dbReference type="InterPro" id="IPR036279">
    <property type="entry name" value="5-3_exonuclease_C_sf"/>
</dbReference>
<dbReference type="InterPro" id="IPR029060">
    <property type="entry name" value="PIN-like_dom_sf"/>
</dbReference>